<evidence type="ECO:0000313" key="1">
    <source>
        <dbReference type="EMBL" id="KAI4369642.1"/>
    </source>
</evidence>
<organism evidence="1 2">
    <name type="scientific">Melastoma candidum</name>
    <dbReference type="NCBI Taxonomy" id="119954"/>
    <lineage>
        <taxon>Eukaryota</taxon>
        <taxon>Viridiplantae</taxon>
        <taxon>Streptophyta</taxon>
        <taxon>Embryophyta</taxon>
        <taxon>Tracheophyta</taxon>
        <taxon>Spermatophyta</taxon>
        <taxon>Magnoliopsida</taxon>
        <taxon>eudicotyledons</taxon>
        <taxon>Gunneridae</taxon>
        <taxon>Pentapetalae</taxon>
        <taxon>rosids</taxon>
        <taxon>malvids</taxon>
        <taxon>Myrtales</taxon>
        <taxon>Melastomataceae</taxon>
        <taxon>Melastomatoideae</taxon>
        <taxon>Melastomateae</taxon>
        <taxon>Melastoma</taxon>
    </lineage>
</organism>
<comment type="caution">
    <text evidence="1">The sequence shown here is derived from an EMBL/GenBank/DDBJ whole genome shotgun (WGS) entry which is preliminary data.</text>
</comment>
<dbReference type="Proteomes" id="UP001057402">
    <property type="component" value="Chromosome 5"/>
</dbReference>
<gene>
    <name evidence="1" type="ORF">MLD38_018063</name>
</gene>
<dbReference type="EMBL" id="CM042884">
    <property type="protein sequence ID" value="KAI4369642.1"/>
    <property type="molecule type" value="Genomic_DNA"/>
</dbReference>
<reference evidence="2" key="1">
    <citation type="journal article" date="2023" name="Front. Plant Sci.">
        <title>Chromosomal-level genome assembly of Melastoma candidum provides insights into trichome evolution.</title>
        <authorList>
            <person name="Zhong Y."/>
            <person name="Wu W."/>
            <person name="Sun C."/>
            <person name="Zou P."/>
            <person name="Liu Y."/>
            <person name="Dai S."/>
            <person name="Zhou R."/>
        </authorList>
    </citation>
    <scope>NUCLEOTIDE SEQUENCE [LARGE SCALE GENOMIC DNA]</scope>
</reference>
<name>A0ACB9QS33_9MYRT</name>
<protein>
    <submittedName>
        <fullName evidence="1">Uncharacterized protein</fullName>
    </submittedName>
</protein>
<accession>A0ACB9QS33</accession>
<proteinExistence type="predicted"/>
<keyword evidence="2" id="KW-1185">Reference proteome</keyword>
<sequence length="100" mass="10342">MHPQPHLLQVQARLLQFASPTSSPAGSSVPEAESPSFHQNPAPHPPLTPPSTSTATSTPTSTTGSHSNVTPSSDAKLSYAISPAVAILIAAASTLFCYRH</sequence>
<evidence type="ECO:0000313" key="2">
    <source>
        <dbReference type="Proteomes" id="UP001057402"/>
    </source>
</evidence>